<proteinExistence type="predicted"/>
<dbReference type="Pfam" id="PF00188">
    <property type="entry name" value="CAP"/>
    <property type="match status" value="1"/>
</dbReference>
<gene>
    <name evidence="4" type="ORF">Msi02_10220</name>
</gene>
<evidence type="ECO:0000259" key="3">
    <source>
        <dbReference type="Pfam" id="PF00188"/>
    </source>
</evidence>
<feature type="region of interest" description="Disordered" evidence="1">
    <location>
        <begin position="118"/>
        <end position="178"/>
    </location>
</feature>
<keyword evidence="2" id="KW-0732">Signal</keyword>
<organism evidence="4 5">
    <name type="scientific">Microbispora siamensis</name>
    <dbReference type="NCBI Taxonomy" id="564413"/>
    <lineage>
        <taxon>Bacteria</taxon>
        <taxon>Bacillati</taxon>
        <taxon>Actinomycetota</taxon>
        <taxon>Actinomycetes</taxon>
        <taxon>Streptosporangiales</taxon>
        <taxon>Streptosporangiaceae</taxon>
        <taxon>Microbispora</taxon>
    </lineage>
</organism>
<dbReference type="PANTHER" id="PTHR31157:SF1">
    <property type="entry name" value="SCP DOMAIN-CONTAINING PROTEIN"/>
    <property type="match status" value="1"/>
</dbReference>
<feature type="chain" id="PRO_5046850079" description="SCP domain-containing protein" evidence="2">
    <location>
        <begin position="27"/>
        <end position="303"/>
    </location>
</feature>
<dbReference type="RefSeq" id="WP_239108134.1">
    <property type="nucleotide sequence ID" value="NZ_BOOF01000004.1"/>
</dbReference>
<evidence type="ECO:0000313" key="5">
    <source>
        <dbReference type="Proteomes" id="UP000660454"/>
    </source>
</evidence>
<name>A0ABQ4GFQ0_9ACTN</name>
<dbReference type="SUPFAM" id="SSF55797">
    <property type="entry name" value="PR-1-like"/>
    <property type="match status" value="1"/>
</dbReference>
<feature type="signal peptide" evidence="2">
    <location>
        <begin position="1"/>
        <end position="26"/>
    </location>
</feature>
<protein>
    <recommendedName>
        <fullName evidence="3">SCP domain-containing protein</fullName>
    </recommendedName>
</protein>
<dbReference type="PANTHER" id="PTHR31157">
    <property type="entry name" value="SCP DOMAIN-CONTAINING PROTEIN"/>
    <property type="match status" value="1"/>
</dbReference>
<evidence type="ECO:0000313" key="4">
    <source>
        <dbReference type="EMBL" id="GIH60205.1"/>
    </source>
</evidence>
<feature type="domain" description="SCP" evidence="3">
    <location>
        <begin position="187"/>
        <end position="300"/>
    </location>
</feature>
<dbReference type="InterPro" id="IPR035940">
    <property type="entry name" value="CAP_sf"/>
</dbReference>
<dbReference type="Gene3D" id="3.40.33.10">
    <property type="entry name" value="CAP"/>
    <property type="match status" value="1"/>
</dbReference>
<keyword evidence="5" id="KW-1185">Reference proteome</keyword>
<dbReference type="Proteomes" id="UP000660454">
    <property type="component" value="Unassembled WGS sequence"/>
</dbReference>
<comment type="caution">
    <text evidence="4">The sequence shown here is derived from an EMBL/GenBank/DDBJ whole genome shotgun (WGS) entry which is preliminary data.</text>
</comment>
<dbReference type="InterPro" id="IPR014044">
    <property type="entry name" value="CAP_dom"/>
</dbReference>
<reference evidence="4 5" key="1">
    <citation type="submission" date="2021-01" db="EMBL/GenBank/DDBJ databases">
        <title>Whole genome shotgun sequence of Microbispora siamensis NBRC 104113.</title>
        <authorList>
            <person name="Komaki H."/>
            <person name="Tamura T."/>
        </authorList>
    </citation>
    <scope>NUCLEOTIDE SEQUENCE [LARGE SCALE GENOMIC DNA]</scope>
    <source>
        <strain evidence="4 5">NBRC 104113</strain>
    </source>
</reference>
<evidence type="ECO:0000256" key="2">
    <source>
        <dbReference type="SAM" id="SignalP"/>
    </source>
</evidence>
<dbReference type="CDD" id="cd05379">
    <property type="entry name" value="CAP_bacterial"/>
    <property type="match status" value="1"/>
</dbReference>
<sequence length="303" mass="31310">MNRALGAVLCLGSVAAVGMAAGPAQAEAQHAGCRVAAAKPYVTVDGKIRAAGSRAGCVDNARFRVRIVKSTPGPDRVVKSGSKVVRNARVVVALTCADGAYYSVVTDYRGHLSRSRPVRLDCDIPTPVPTSTSSPSPTGIPTTSPSAVPSTAPSASPSASAAVSTAPSASPTSGSAVGTDIENEVVRLTNVERAKAGCGPLKHDARLRAAAYAHSADMSAKNYFDHTSKDGRSFSDRITAAGYTWRAAAENIAKGYGTAQAVVQGWMNSPGHRQNILNCNYTDIGVGYVAAGGPYWTQDFGRQ</sequence>
<dbReference type="EMBL" id="BOOF01000004">
    <property type="protein sequence ID" value="GIH60205.1"/>
    <property type="molecule type" value="Genomic_DNA"/>
</dbReference>
<accession>A0ABQ4GFQ0</accession>
<feature type="compositionally biased region" description="Low complexity" evidence="1">
    <location>
        <begin position="129"/>
        <end position="178"/>
    </location>
</feature>
<evidence type="ECO:0000256" key="1">
    <source>
        <dbReference type="SAM" id="MobiDB-lite"/>
    </source>
</evidence>